<dbReference type="EMBL" id="CAUYUJ010019793">
    <property type="protein sequence ID" value="CAK0893717.1"/>
    <property type="molecule type" value="Genomic_DNA"/>
</dbReference>
<reference evidence="2" key="1">
    <citation type="submission" date="2023-10" db="EMBL/GenBank/DDBJ databases">
        <authorList>
            <person name="Chen Y."/>
            <person name="Shah S."/>
            <person name="Dougan E. K."/>
            <person name="Thang M."/>
            <person name="Chan C."/>
        </authorList>
    </citation>
    <scope>NUCLEOTIDE SEQUENCE [LARGE SCALE GENOMIC DNA]</scope>
</reference>
<sequence>MSFRMAPNMSELNAKILERCEEEDDAGINWSDSDVSESERANCLGQLRGLKEVSTSQRILPPVHVVLALDTSKSMERRDVDGGSRSQAVLKACRKFLEEQSASQHKAEDRYSLLAFSRDAVVHFKRLSLSACRDQLLHCPGPKLRLEARFSAAFKGIMELIREGQDSLESAGAPEDVQVVMCSGGQSVEPAGSVENLLEVGLLAHPCVQNLRGFAVHTVGFGSGNRKLRLFPGGYCQGLEISETGIVTQLSQNAQNLGLNI</sequence>
<evidence type="ECO:0000313" key="3">
    <source>
        <dbReference type="Proteomes" id="UP001189429"/>
    </source>
</evidence>
<evidence type="ECO:0000313" key="2">
    <source>
        <dbReference type="EMBL" id="CAK0893717.1"/>
    </source>
</evidence>
<dbReference type="InterPro" id="IPR002035">
    <property type="entry name" value="VWF_A"/>
</dbReference>
<protein>
    <recommendedName>
        <fullName evidence="1">VWFA domain-containing protein</fullName>
    </recommendedName>
</protein>
<dbReference type="Gene3D" id="3.40.50.410">
    <property type="entry name" value="von Willebrand factor, type A domain"/>
    <property type="match status" value="1"/>
</dbReference>
<proteinExistence type="predicted"/>
<organism evidence="2 3">
    <name type="scientific">Prorocentrum cordatum</name>
    <dbReference type="NCBI Taxonomy" id="2364126"/>
    <lineage>
        <taxon>Eukaryota</taxon>
        <taxon>Sar</taxon>
        <taxon>Alveolata</taxon>
        <taxon>Dinophyceae</taxon>
        <taxon>Prorocentrales</taxon>
        <taxon>Prorocentraceae</taxon>
        <taxon>Prorocentrum</taxon>
    </lineage>
</organism>
<comment type="caution">
    <text evidence="2">The sequence shown here is derived from an EMBL/GenBank/DDBJ whole genome shotgun (WGS) entry which is preliminary data.</text>
</comment>
<name>A0ABN9X321_9DINO</name>
<evidence type="ECO:0000259" key="1">
    <source>
        <dbReference type="Pfam" id="PF13519"/>
    </source>
</evidence>
<dbReference type="SUPFAM" id="SSF53300">
    <property type="entry name" value="vWA-like"/>
    <property type="match status" value="1"/>
</dbReference>
<accession>A0ABN9X321</accession>
<gene>
    <name evidence="2" type="ORF">PCOR1329_LOCUS72975</name>
</gene>
<feature type="domain" description="VWFA" evidence="1">
    <location>
        <begin position="65"/>
        <end position="125"/>
    </location>
</feature>
<keyword evidence="3" id="KW-1185">Reference proteome</keyword>
<dbReference type="Proteomes" id="UP001189429">
    <property type="component" value="Unassembled WGS sequence"/>
</dbReference>
<dbReference type="InterPro" id="IPR036465">
    <property type="entry name" value="vWFA_dom_sf"/>
</dbReference>
<dbReference type="Pfam" id="PF13519">
    <property type="entry name" value="VWA_2"/>
    <property type="match status" value="1"/>
</dbReference>